<dbReference type="Proteomes" id="UP000824782">
    <property type="component" value="Unassembled WGS sequence"/>
</dbReference>
<feature type="transmembrane region" description="Helical" evidence="14">
    <location>
        <begin position="198"/>
        <end position="224"/>
    </location>
</feature>
<evidence type="ECO:0000313" key="16">
    <source>
        <dbReference type="EMBL" id="KAG8552790.1"/>
    </source>
</evidence>
<evidence type="ECO:0000256" key="14">
    <source>
        <dbReference type="RuleBase" id="RU363047"/>
    </source>
</evidence>
<dbReference type="PANTHER" id="PTHR24242:SF357">
    <property type="entry name" value="OLFACTORY RECEPTOR FAMILY 6 SUBFAMILY Q MEMBER 1 (GENE_PSEUDOGENE)"/>
    <property type="match status" value="1"/>
</dbReference>
<gene>
    <name evidence="16" type="ORF">GDO81_003065</name>
</gene>
<feature type="transmembrane region" description="Helical" evidence="14">
    <location>
        <begin position="138"/>
        <end position="156"/>
    </location>
</feature>
<dbReference type="PRINTS" id="PR00245">
    <property type="entry name" value="OLFACTORYR"/>
</dbReference>
<dbReference type="InterPro" id="IPR000725">
    <property type="entry name" value="Olfact_rcpt"/>
</dbReference>
<keyword evidence="3 14" id="KW-0716">Sensory transduction</keyword>
<evidence type="ECO:0000256" key="13">
    <source>
        <dbReference type="RuleBase" id="RU000688"/>
    </source>
</evidence>
<feature type="domain" description="G-protein coupled receptors family 1 profile" evidence="15">
    <location>
        <begin position="39"/>
        <end position="288"/>
    </location>
</feature>
<keyword evidence="7 13" id="KW-0297">G-protein coupled receptor</keyword>
<dbReference type="SUPFAM" id="SSF81321">
    <property type="entry name" value="Family A G protein-coupled receptor-like"/>
    <property type="match status" value="1"/>
</dbReference>
<dbReference type="PROSITE" id="PS51257">
    <property type="entry name" value="PROKAR_LIPOPROTEIN"/>
    <property type="match status" value="1"/>
</dbReference>
<comment type="subcellular location">
    <subcellularLocation>
        <location evidence="1 14">Cell membrane</location>
        <topology evidence="1 14">Multi-pass membrane protein</topology>
    </subcellularLocation>
</comment>
<dbReference type="GO" id="GO:0004984">
    <property type="term" value="F:olfactory receptor activity"/>
    <property type="evidence" value="ECO:0007669"/>
    <property type="project" value="InterPro"/>
</dbReference>
<keyword evidence="4 13" id="KW-0812">Transmembrane</keyword>
<evidence type="ECO:0000256" key="11">
    <source>
        <dbReference type="ARBA" id="ARBA00023180"/>
    </source>
</evidence>
<dbReference type="FunFam" id="1.20.1070.10:FF:000001">
    <property type="entry name" value="Olfactory receptor"/>
    <property type="match status" value="1"/>
</dbReference>
<dbReference type="PANTHER" id="PTHR24242">
    <property type="entry name" value="G-PROTEIN COUPLED RECEPTOR"/>
    <property type="match status" value="1"/>
</dbReference>
<sequence length="320" mass="36372">MSNRTRVSTFLLAGFSSCSHCQNAIFSLFLLVYVFTVLENLAILGLVFRDPKLWKPMYIFLGNLSFLEIWYISVTLPNALANIMTGIREISYVSCLTQLFIFTFLGATECYLLATMAYDRYVAICNPLRYTITMQDKYVLWLLIVSWLTGLFTPILPLCFTTQLNFCGPNLVDHYFCDASPVLKLACGNKKPKEIADLILSAFVLISSMLVIFISYFCITWTVIKMPSSKGRYKAFSTCTSHLAVVCIFYGSMSFTYIRVKSGSSFSTNKLVSVLYSVFTPMVNPLIYTLRNKDIRQALQRTLKKPRTANQGSKNRPFIK</sequence>
<feature type="transmembrane region" description="Helical" evidence="14">
    <location>
        <begin position="236"/>
        <end position="258"/>
    </location>
</feature>
<evidence type="ECO:0000256" key="10">
    <source>
        <dbReference type="ARBA" id="ARBA00023170"/>
    </source>
</evidence>
<keyword evidence="2 14" id="KW-1003">Cell membrane</keyword>
<protein>
    <recommendedName>
        <fullName evidence="14">Olfactory receptor</fullName>
    </recommendedName>
</protein>
<dbReference type="EMBL" id="WNYA01000010">
    <property type="protein sequence ID" value="KAG8552790.1"/>
    <property type="molecule type" value="Genomic_DNA"/>
</dbReference>
<evidence type="ECO:0000256" key="9">
    <source>
        <dbReference type="ARBA" id="ARBA00023157"/>
    </source>
</evidence>
<keyword evidence="12 13" id="KW-0807">Transducer</keyword>
<feature type="transmembrane region" description="Helical" evidence="14">
    <location>
        <begin position="99"/>
        <end position="118"/>
    </location>
</feature>
<evidence type="ECO:0000256" key="8">
    <source>
        <dbReference type="ARBA" id="ARBA00023136"/>
    </source>
</evidence>
<name>A0AAV6ZWB7_ENGPU</name>
<keyword evidence="5 14" id="KW-0552">Olfaction</keyword>
<organism evidence="16 17">
    <name type="scientific">Engystomops pustulosus</name>
    <name type="common">Tungara frog</name>
    <name type="synonym">Physalaemus pustulosus</name>
    <dbReference type="NCBI Taxonomy" id="76066"/>
    <lineage>
        <taxon>Eukaryota</taxon>
        <taxon>Metazoa</taxon>
        <taxon>Chordata</taxon>
        <taxon>Craniata</taxon>
        <taxon>Vertebrata</taxon>
        <taxon>Euteleostomi</taxon>
        <taxon>Amphibia</taxon>
        <taxon>Batrachia</taxon>
        <taxon>Anura</taxon>
        <taxon>Neobatrachia</taxon>
        <taxon>Hyloidea</taxon>
        <taxon>Leptodactylidae</taxon>
        <taxon>Leiuperinae</taxon>
        <taxon>Engystomops</taxon>
    </lineage>
</organism>
<dbReference type="AlphaFoldDB" id="A0AAV6ZWB7"/>
<evidence type="ECO:0000256" key="12">
    <source>
        <dbReference type="ARBA" id="ARBA00023224"/>
    </source>
</evidence>
<proteinExistence type="inferred from homology"/>
<evidence type="ECO:0000256" key="1">
    <source>
        <dbReference type="ARBA" id="ARBA00004651"/>
    </source>
</evidence>
<keyword evidence="17" id="KW-1185">Reference proteome</keyword>
<comment type="similarity">
    <text evidence="13">Belongs to the G-protein coupled receptor 1 family.</text>
</comment>
<feature type="transmembrane region" description="Helical" evidence="14">
    <location>
        <begin position="60"/>
        <end position="79"/>
    </location>
</feature>
<feature type="transmembrane region" description="Helical" evidence="14">
    <location>
        <begin position="31"/>
        <end position="48"/>
    </location>
</feature>
<evidence type="ECO:0000256" key="6">
    <source>
        <dbReference type="ARBA" id="ARBA00022989"/>
    </source>
</evidence>
<dbReference type="Pfam" id="PF13853">
    <property type="entry name" value="7tm_4"/>
    <property type="match status" value="1"/>
</dbReference>
<accession>A0AAV6ZWB7</accession>
<keyword evidence="6 14" id="KW-1133">Transmembrane helix</keyword>
<feature type="transmembrane region" description="Helical" evidence="14">
    <location>
        <begin position="270"/>
        <end position="290"/>
    </location>
</feature>
<evidence type="ECO:0000256" key="7">
    <source>
        <dbReference type="ARBA" id="ARBA00023040"/>
    </source>
</evidence>
<evidence type="ECO:0000256" key="2">
    <source>
        <dbReference type="ARBA" id="ARBA00022475"/>
    </source>
</evidence>
<keyword evidence="10 13" id="KW-0675">Receptor</keyword>
<keyword evidence="11" id="KW-0325">Glycoprotein</keyword>
<dbReference type="CDD" id="cd13954">
    <property type="entry name" value="7tmA_OR"/>
    <property type="match status" value="1"/>
</dbReference>
<evidence type="ECO:0000256" key="3">
    <source>
        <dbReference type="ARBA" id="ARBA00022606"/>
    </source>
</evidence>
<evidence type="ECO:0000256" key="5">
    <source>
        <dbReference type="ARBA" id="ARBA00022725"/>
    </source>
</evidence>
<dbReference type="PROSITE" id="PS50262">
    <property type="entry name" value="G_PROTEIN_RECEP_F1_2"/>
    <property type="match status" value="1"/>
</dbReference>
<dbReference type="InterPro" id="IPR017452">
    <property type="entry name" value="GPCR_Rhodpsn_7TM"/>
</dbReference>
<dbReference type="Gene3D" id="1.20.1070.10">
    <property type="entry name" value="Rhodopsin 7-helix transmembrane proteins"/>
    <property type="match status" value="1"/>
</dbReference>
<evidence type="ECO:0000259" key="15">
    <source>
        <dbReference type="PROSITE" id="PS50262"/>
    </source>
</evidence>
<dbReference type="GO" id="GO:0005886">
    <property type="term" value="C:plasma membrane"/>
    <property type="evidence" value="ECO:0007669"/>
    <property type="project" value="UniProtKB-SubCell"/>
</dbReference>
<dbReference type="InterPro" id="IPR000276">
    <property type="entry name" value="GPCR_Rhodpsn"/>
</dbReference>
<dbReference type="PRINTS" id="PR00237">
    <property type="entry name" value="GPCRRHODOPSN"/>
</dbReference>
<comment type="caution">
    <text evidence="16">The sequence shown here is derived from an EMBL/GenBank/DDBJ whole genome shotgun (WGS) entry which is preliminary data.</text>
</comment>
<keyword evidence="9" id="KW-1015">Disulfide bond</keyword>
<dbReference type="InterPro" id="IPR050939">
    <property type="entry name" value="Olfactory_GPCR1"/>
</dbReference>
<dbReference type="GO" id="GO:0004930">
    <property type="term" value="F:G protein-coupled receptor activity"/>
    <property type="evidence" value="ECO:0007669"/>
    <property type="project" value="UniProtKB-KW"/>
</dbReference>
<reference evidence="16" key="1">
    <citation type="thesis" date="2020" institute="ProQuest LLC" country="789 East Eisenhower Parkway, Ann Arbor, MI, USA">
        <title>Comparative Genomics and Chromosome Evolution.</title>
        <authorList>
            <person name="Mudd A.B."/>
        </authorList>
    </citation>
    <scope>NUCLEOTIDE SEQUENCE</scope>
    <source>
        <strain evidence="16">237g6f4</strain>
        <tissue evidence="16">Blood</tissue>
    </source>
</reference>
<keyword evidence="8 14" id="KW-0472">Membrane</keyword>
<evidence type="ECO:0000256" key="4">
    <source>
        <dbReference type="ARBA" id="ARBA00022692"/>
    </source>
</evidence>
<dbReference type="PROSITE" id="PS00237">
    <property type="entry name" value="G_PROTEIN_RECEP_F1_1"/>
    <property type="match status" value="1"/>
</dbReference>
<evidence type="ECO:0000313" key="17">
    <source>
        <dbReference type="Proteomes" id="UP000824782"/>
    </source>
</evidence>